<dbReference type="InterPro" id="IPR017853">
    <property type="entry name" value="GH"/>
</dbReference>
<name>A0A0F5JMG6_9BACT</name>
<evidence type="ECO:0000256" key="4">
    <source>
        <dbReference type="ARBA" id="ARBA00022801"/>
    </source>
</evidence>
<dbReference type="Proteomes" id="UP000033047">
    <property type="component" value="Unassembled WGS sequence"/>
</dbReference>
<evidence type="ECO:0000313" key="9">
    <source>
        <dbReference type="Proteomes" id="UP000033047"/>
    </source>
</evidence>
<comment type="caution">
    <text evidence="8">The sequence shown here is derived from an EMBL/GenBank/DDBJ whole genome shotgun (WGS) entry which is preliminary data.</text>
</comment>
<dbReference type="InterPro" id="IPR000933">
    <property type="entry name" value="Glyco_hydro_29"/>
</dbReference>
<dbReference type="PANTHER" id="PTHR10030">
    <property type="entry name" value="ALPHA-L-FUCOSIDASE"/>
    <property type="match status" value="1"/>
</dbReference>
<dbReference type="RefSeq" id="WP_052716650.1">
    <property type="nucleotide sequence ID" value="NZ_KQ033912.1"/>
</dbReference>
<sequence>MKIKYTILFLFIFISHAYAQISPEQLPKPSPVQLAWHDMELTMFIHFGPATWQDQEYDDLSTPLSQINPTQLNTDQWADVAVSYGAKMIIFCAKHTGGFVWWQTKTTDYGVKEIPWKQGKGDVLAELAASCKKRGLKLGIYLSPEDRYLGAGMGGKIADPVKQKNYEQIYRKQLTELLTNYGDIYELWVDGSLVFNIEDLINKYATKAVILQSTAATIRWVGNETGFAPYPAWNGIKEADARSGNSTASHSNPNGNVWLPIEVDVSIRRPTWFWKTWNEKNLLTVEELMRIYYSSVGRGCVFLINACPDTTGLIAPAETKRFAEFGEEIRKRFGTPIKETQGKGKELVLNLHSSKQIDHILLMEDISQGERIRKFTLEGKQGSDWKTIFQGSAIGHKLIVQAYPRQFYETIRIVINESVGEPLIRKMAVYNTGTPPVEIPKVKDNWNLRHVGSWDITNNNAYLFDEKIDLTSYCTAAEQYELAYVIKGGNIQDAIFSYDWANTGKWEDNIKEKDRLIIEKVDLYFSGVESNQYLHSNQGFSNRIVFNLTGIPSELLVQTKIHIPAGLNGAQIEVYLLRK</sequence>
<dbReference type="PANTHER" id="PTHR10030:SF37">
    <property type="entry name" value="ALPHA-L-FUCOSIDASE-RELATED"/>
    <property type="match status" value="1"/>
</dbReference>
<protein>
    <recommendedName>
        <fullName evidence="2">alpha-L-fucosidase</fullName>
        <ecNumber evidence="2">3.2.1.51</ecNumber>
    </recommendedName>
</protein>
<evidence type="ECO:0000256" key="1">
    <source>
        <dbReference type="ARBA" id="ARBA00007951"/>
    </source>
</evidence>
<dbReference type="GO" id="GO:0016139">
    <property type="term" value="P:glycoside catabolic process"/>
    <property type="evidence" value="ECO:0007669"/>
    <property type="project" value="TreeGrafter"/>
</dbReference>
<dbReference type="GO" id="GO:0004560">
    <property type="term" value="F:alpha-L-fucosidase activity"/>
    <property type="evidence" value="ECO:0007669"/>
    <property type="project" value="InterPro"/>
</dbReference>
<dbReference type="GO" id="GO:0005764">
    <property type="term" value="C:lysosome"/>
    <property type="evidence" value="ECO:0007669"/>
    <property type="project" value="TreeGrafter"/>
</dbReference>
<dbReference type="EC" id="3.2.1.51" evidence="2"/>
<reference evidence="8 9" key="1">
    <citation type="submission" date="2013-04" db="EMBL/GenBank/DDBJ databases">
        <title>The Genome Sequence of Parabacteroides goldsteinii DSM 19448.</title>
        <authorList>
            <consortium name="The Broad Institute Genomics Platform"/>
            <person name="Earl A."/>
            <person name="Ward D."/>
            <person name="Feldgarden M."/>
            <person name="Gevers D."/>
            <person name="Martens E."/>
            <person name="Sakamoto M."/>
            <person name="Benno Y."/>
            <person name="Song Y."/>
            <person name="Liu C."/>
            <person name="Lee J."/>
            <person name="Bolanos M."/>
            <person name="Vaisanen M.L."/>
            <person name="Finegold S.M."/>
            <person name="Walker B."/>
            <person name="Young S."/>
            <person name="Zeng Q."/>
            <person name="Gargeya S."/>
            <person name="Fitzgerald M."/>
            <person name="Haas B."/>
            <person name="Abouelleil A."/>
            <person name="Allen A.W."/>
            <person name="Alvarado L."/>
            <person name="Arachchi H.M."/>
            <person name="Berlin A.M."/>
            <person name="Chapman S.B."/>
            <person name="Gainer-Dewar J."/>
            <person name="Goldberg J."/>
            <person name="Griggs A."/>
            <person name="Gujja S."/>
            <person name="Hansen M."/>
            <person name="Howarth C."/>
            <person name="Imamovic A."/>
            <person name="Ireland A."/>
            <person name="Larimer J."/>
            <person name="McCowan C."/>
            <person name="Murphy C."/>
            <person name="Pearson M."/>
            <person name="Poon T.W."/>
            <person name="Priest M."/>
            <person name="Roberts A."/>
            <person name="Saif S."/>
            <person name="Shea T."/>
            <person name="Sisk P."/>
            <person name="Sykes S."/>
            <person name="Wortman J."/>
            <person name="Nusbaum C."/>
            <person name="Birren B."/>
        </authorList>
    </citation>
    <scope>NUCLEOTIDE SEQUENCE [LARGE SCALE GENOMIC DNA]</scope>
    <source>
        <strain evidence="8 9">DSM 19448</strain>
    </source>
</reference>
<evidence type="ECO:0000313" key="8">
    <source>
        <dbReference type="EMBL" id="KKB58765.1"/>
    </source>
</evidence>
<accession>A0A0F5JMG6</accession>
<evidence type="ECO:0000259" key="7">
    <source>
        <dbReference type="Pfam" id="PF01120"/>
    </source>
</evidence>
<evidence type="ECO:0000256" key="3">
    <source>
        <dbReference type="ARBA" id="ARBA00022729"/>
    </source>
</evidence>
<evidence type="ECO:0000256" key="6">
    <source>
        <dbReference type="SAM" id="SignalP"/>
    </source>
</evidence>
<feature type="signal peptide" evidence="6">
    <location>
        <begin position="1"/>
        <end position="19"/>
    </location>
</feature>
<dbReference type="PATRIC" id="fig|927665.4.peg.919"/>
<evidence type="ECO:0000256" key="5">
    <source>
        <dbReference type="ARBA" id="ARBA00023295"/>
    </source>
</evidence>
<dbReference type="EMBL" id="AQHV01000005">
    <property type="protein sequence ID" value="KKB58765.1"/>
    <property type="molecule type" value="Genomic_DNA"/>
</dbReference>
<dbReference type="Gene3D" id="2.60.120.260">
    <property type="entry name" value="Galactose-binding domain-like"/>
    <property type="match status" value="1"/>
</dbReference>
<proteinExistence type="inferred from homology"/>
<gene>
    <name evidence="8" type="ORF">HMPREF1535_00900</name>
</gene>
<dbReference type="InterPro" id="IPR057739">
    <property type="entry name" value="Glyco_hydro_29_N"/>
</dbReference>
<feature type="chain" id="PRO_5002489745" description="alpha-L-fucosidase" evidence="6">
    <location>
        <begin position="20"/>
        <end position="579"/>
    </location>
</feature>
<keyword evidence="4" id="KW-0378">Hydrolase</keyword>
<dbReference type="SMART" id="SM00812">
    <property type="entry name" value="Alpha_L_fucos"/>
    <property type="match status" value="1"/>
</dbReference>
<keyword evidence="5" id="KW-0326">Glycosidase</keyword>
<organism evidence="8 9">
    <name type="scientific">Parabacteroides goldsteinii DSM 19448 = WAL 12034</name>
    <dbReference type="NCBI Taxonomy" id="927665"/>
    <lineage>
        <taxon>Bacteria</taxon>
        <taxon>Pseudomonadati</taxon>
        <taxon>Bacteroidota</taxon>
        <taxon>Bacteroidia</taxon>
        <taxon>Bacteroidales</taxon>
        <taxon>Tannerellaceae</taxon>
        <taxon>Parabacteroides</taxon>
    </lineage>
</organism>
<keyword evidence="3 6" id="KW-0732">Signal</keyword>
<dbReference type="Gene3D" id="3.20.20.80">
    <property type="entry name" value="Glycosidases"/>
    <property type="match status" value="1"/>
</dbReference>
<evidence type="ECO:0000256" key="2">
    <source>
        <dbReference type="ARBA" id="ARBA00012662"/>
    </source>
</evidence>
<dbReference type="AlphaFoldDB" id="A0A0F5JMG6"/>
<dbReference type="SUPFAM" id="SSF51445">
    <property type="entry name" value="(Trans)glycosidases"/>
    <property type="match status" value="1"/>
</dbReference>
<comment type="similarity">
    <text evidence="1">Belongs to the glycosyl hydrolase 29 family.</text>
</comment>
<feature type="domain" description="Glycoside hydrolase family 29 N-terminal" evidence="7">
    <location>
        <begin position="54"/>
        <end position="327"/>
    </location>
</feature>
<dbReference type="HOGENOM" id="CLU_002934_7_2_10"/>
<dbReference type="Pfam" id="PF01120">
    <property type="entry name" value="Alpha_L_fucos"/>
    <property type="match status" value="1"/>
</dbReference>
<dbReference type="STRING" id="927665.HMPREF1535_00900"/>
<dbReference type="GO" id="GO:0006004">
    <property type="term" value="P:fucose metabolic process"/>
    <property type="evidence" value="ECO:0007669"/>
    <property type="project" value="TreeGrafter"/>
</dbReference>